<organism evidence="1 2">
    <name type="scientific">Prochlorococcus marinus str. MIT 9401</name>
    <dbReference type="NCBI Taxonomy" id="167551"/>
    <lineage>
        <taxon>Bacteria</taxon>
        <taxon>Bacillati</taxon>
        <taxon>Cyanobacteriota</taxon>
        <taxon>Cyanophyceae</taxon>
        <taxon>Synechococcales</taxon>
        <taxon>Prochlorococcaceae</taxon>
        <taxon>Prochlorococcus</taxon>
    </lineage>
</organism>
<name>A0A0A2B2T9_PROMR</name>
<dbReference type="AlphaFoldDB" id="A0A0A2B2T9"/>
<gene>
    <name evidence="1" type="ORF">EV01_1800</name>
</gene>
<dbReference type="Proteomes" id="UP000030481">
    <property type="component" value="Unassembled WGS sequence"/>
</dbReference>
<comment type="caution">
    <text evidence="1">The sequence shown here is derived from an EMBL/GenBank/DDBJ whole genome shotgun (WGS) entry which is preliminary data.</text>
</comment>
<proteinExistence type="predicted"/>
<evidence type="ECO:0000313" key="2">
    <source>
        <dbReference type="Proteomes" id="UP000030481"/>
    </source>
</evidence>
<accession>A0A0A2B2T9</accession>
<dbReference type="EMBL" id="JNAR01000016">
    <property type="protein sequence ID" value="KGG07462.1"/>
    <property type="molecule type" value="Genomic_DNA"/>
</dbReference>
<protein>
    <submittedName>
        <fullName evidence="1">Uncharacterized protein</fullName>
    </submittedName>
</protein>
<evidence type="ECO:0000313" key="1">
    <source>
        <dbReference type="EMBL" id="KGG07462.1"/>
    </source>
</evidence>
<sequence length="43" mass="5415">MEWIDFLKFILIEDIKNLNFYLRIKQKDVYLINNTYLYLNKKS</sequence>
<reference evidence="2" key="1">
    <citation type="journal article" date="2014" name="Sci. Data">
        <title>Genomes of diverse isolates of the marine cyanobacterium Prochlorococcus.</title>
        <authorList>
            <person name="Biller S."/>
            <person name="Berube P."/>
            <person name="Thompson J."/>
            <person name="Kelly L."/>
            <person name="Roggensack S."/>
            <person name="Awad L."/>
            <person name="Roache-Johnson K."/>
            <person name="Ding H."/>
            <person name="Giovannoni S.J."/>
            <person name="Moore L.R."/>
            <person name="Chisholm S.W."/>
        </authorList>
    </citation>
    <scope>NUCLEOTIDE SEQUENCE [LARGE SCALE GENOMIC DNA]</scope>
</reference>